<keyword evidence="3" id="KW-1185">Reference proteome</keyword>
<evidence type="ECO:0000313" key="3">
    <source>
        <dbReference type="Proteomes" id="UP000320390"/>
    </source>
</evidence>
<accession>A0A518EX42</accession>
<dbReference type="EMBL" id="CP036434">
    <property type="protein sequence ID" value="QDV08662.1"/>
    <property type="molecule type" value="Genomic_DNA"/>
</dbReference>
<reference evidence="2 3" key="1">
    <citation type="submission" date="2019-02" db="EMBL/GenBank/DDBJ databases">
        <title>Deep-cultivation of Planctomycetes and their phenomic and genomic characterization uncovers novel biology.</title>
        <authorList>
            <person name="Wiegand S."/>
            <person name="Jogler M."/>
            <person name="Boedeker C."/>
            <person name="Pinto D."/>
            <person name="Vollmers J."/>
            <person name="Rivas-Marin E."/>
            <person name="Kohn T."/>
            <person name="Peeters S.H."/>
            <person name="Heuer A."/>
            <person name="Rast P."/>
            <person name="Oberbeckmann S."/>
            <person name="Bunk B."/>
            <person name="Jeske O."/>
            <person name="Meyerdierks A."/>
            <person name="Storesund J.E."/>
            <person name="Kallscheuer N."/>
            <person name="Luecker S."/>
            <person name="Lage O.M."/>
            <person name="Pohl T."/>
            <person name="Merkel B.J."/>
            <person name="Hornburger P."/>
            <person name="Mueller R.-W."/>
            <person name="Bruemmer F."/>
            <person name="Labrenz M."/>
            <person name="Spormann A.M."/>
            <person name="Op den Camp H."/>
            <person name="Overmann J."/>
            <person name="Amann R."/>
            <person name="Jetten M.S.M."/>
            <person name="Mascher T."/>
            <person name="Medema M.H."/>
            <person name="Devos D.P."/>
            <person name="Kaster A.-K."/>
            <person name="Ovreas L."/>
            <person name="Rohde M."/>
            <person name="Galperin M.Y."/>
            <person name="Jogler C."/>
        </authorList>
    </citation>
    <scope>NUCLEOTIDE SEQUENCE [LARGE SCALE GENOMIC DNA]</scope>
    <source>
        <strain evidence="2 3">Poly30</strain>
    </source>
</reference>
<dbReference type="CDD" id="cd02966">
    <property type="entry name" value="TlpA_like_family"/>
    <property type="match status" value="1"/>
</dbReference>
<evidence type="ECO:0000256" key="1">
    <source>
        <dbReference type="SAM" id="MobiDB-lite"/>
    </source>
</evidence>
<dbReference type="Gene3D" id="3.40.30.10">
    <property type="entry name" value="Glutaredoxin"/>
    <property type="match status" value="1"/>
</dbReference>
<name>A0A518EX42_9BACT</name>
<dbReference type="OrthoDB" id="286712at2"/>
<evidence type="ECO:0000313" key="2">
    <source>
        <dbReference type="EMBL" id="QDV08662.1"/>
    </source>
</evidence>
<organism evidence="2 3">
    <name type="scientific">Saltatorellus ferox</name>
    <dbReference type="NCBI Taxonomy" id="2528018"/>
    <lineage>
        <taxon>Bacteria</taxon>
        <taxon>Pseudomonadati</taxon>
        <taxon>Planctomycetota</taxon>
        <taxon>Planctomycetia</taxon>
        <taxon>Planctomycetia incertae sedis</taxon>
        <taxon>Saltatorellus</taxon>
    </lineage>
</organism>
<dbReference type="SUPFAM" id="SSF52833">
    <property type="entry name" value="Thioredoxin-like"/>
    <property type="match status" value="1"/>
</dbReference>
<dbReference type="AlphaFoldDB" id="A0A518EX42"/>
<feature type="region of interest" description="Disordered" evidence="1">
    <location>
        <begin position="98"/>
        <end position="132"/>
    </location>
</feature>
<dbReference type="Proteomes" id="UP000320390">
    <property type="component" value="Chromosome"/>
</dbReference>
<proteinExistence type="predicted"/>
<sequence length="132" mass="14629">MIPHERTLVKRLQDQPFALVGINSDNEERYRKERVEMEVTWPSFFDGGATGGPIASQWGVTGWPTIYVLDHEGRIRFKGVRNEAMDRAVDTLLAEMKGAPLPESEAAKPEKSTGESIPAARLIPPAKKKSGL</sequence>
<dbReference type="InterPro" id="IPR036249">
    <property type="entry name" value="Thioredoxin-like_sf"/>
</dbReference>
<gene>
    <name evidence="2" type="ORF">Poly30_42150</name>
</gene>
<protein>
    <submittedName>
        <fullName evidence="2">Uncharacterized protein</fullName>
    </submittedName>
</protein>